<organism evidence="1 2">
    <name type="scientific">Phytophthora megakarya</name>
    <dbReference type="NCBI Taxonomy" id="4795"/>
    <lineage>
        <taxon>Eukaryota</taxon>
        <taxon>Sar</taxon>
        <taxon>Stramenopiles</taxon>
        <taxon>Oomycota</taxon>
        <taxon>Peronosporomycetes</taxon>
        <taxon>Peronosporales</taxon>
        <taxon>Peronosporaceae</taxon>
        <taxon>Phytophthora</taxon>
    </lineage>
</organism>
<proteinExistence type="predicted"/>
<accession>A0A225UDK9</accession>
<keyword evidence="2" id="KW-1185">Reference proteome</keyword>
<dbReference type="OrthoDB" id="113522at2759"/>
<gene>
    <name evidence="1" type="ORF">PHMEG_00040147</name>
</gene>
<dbReference type="AlphaFoldDB" id="A0A225UDK9"/>
<sequence>MNGPGEKSFKQLWRELSKAGWKARKPTGIATDHRYVKPGIKGRLEDFKRGRDFFVGKHPLYWCMVTIVNTMHAYLQARWSS</sequence>
<name>A0A225UDK9_9STRA</name>
<evidence type="ECO:0000313" key="1">
    <source>
        <dbReference type="EMBL" id="OWY91317.1"/>
    </source>
</evidence>
<evidence type="ECO:0000313" key="2">
    <source>
        <dbReference type="Proteomes" id="UP000198211"/>
    </source>
</evidence>
<reference evidence="2" key="1">
    <citation type="submission" date="2017-03" db="EMBL/GenBank/DDBJ databases">
        <title>Phytopthora megakarya and P. palmivora, two closely related causual agents of cacao black pod achieved similar genome size and gene model numbers by different mechanisms.</title>
        <authorList>
            <person name="Ali S."/>
            <person name="Shao J."/>
            <person name="Larry D.J."/>
            <person name="Kronmiller B."/>
            <person name="Shen D."/>
            <person name="Strem M.D."/>
            <person name="Melnick R.L."/>
            <person name="Guiltinan M.J."/>
            <person name="Tyler B.M."/>
            <person name="Meinhardt L.W."/>
            <person name="Bailey B.A."/>
        </authorList>
    </citation>
    <scope>NUCLEOTIDE SEQUENCE [LARGE SCALE GENOMIC DNA]</scope>
    <source>
        <strain evidence="2">zdho120</strain>
    </source>
</reference>
<dbReference type="EMBL" id="NBNE01020527">
    <property type="protein sequence ID" value="OWY91317.1"/>
    <property type="molecule type" value="Genomic_DNA"/>
</dbReference>
<comment type="caution">
    <text evidence="1">The sequence shown here is derived from an EMBL/GenBank/DDBJ whole genome shotgun (WGS) entry which is preliminary data.</text>
</comment>
<dbReference type="Proteomes" id="UP000198211">
    <property type="component" value="Unassembled WGS sequence"/>
</dbReference>
<protein>
    <submittedName>
        <fullName evidence="1">Uncharacterized protein</fullName>
    </submittedName>
</protein>